<dbReference type="OrthoDB" id="553371at2759"/>
<feature type="compositionally biased region" description="Acidic residues" evidence="2">
    <location>
        <begin position="637"/>
        <end position="652"/>
    </location>
</feature>
<name>A0A150G407_GONPE</name>
<dbReference type="InterPro" id="IPR017923">
    <property type="entry name" value="TFIIS_N"/>
</dbReference>
<feature type="compositionally biased region" description="Gly residues" evidence="2">
    <location>
        <begin position="599"/>
        <end position="614"/>
    </location>
</feature>
<feature type="domain" description="TFIIS N-terminal" evidence="3">
    <location>
        <begin position="411"/>
        <end position="487"/>
    </location>
</feature>
<dbReference type="GO" id="GO:0005634">
    <property type="term" value="C:nucleus"/>
    <property type="evidence" value="ECO:0007669"/>
    <property type="project" value="UniProtKB-SubCell"/>
</dbReference>
<dbReference type="SUPFAM" id="SSF47676">
    <property type="entry name" value="Conserved domain common to transcription factors TFIIS, elongin A, CRSP70"/>
    <property type="match status" value="1"/>
</dbReference>
<dbReference type="Proteomes" id="UP000075714">
    <property type="component" value="Unassembled WGS sequence"/>
</dbReference>
<gene>
    <name evidence="4" type="ORF">GPECTOR_75g754</name>
</gene>
<feature type="region of interest" description="Disordered" evidence="2">
    <location>
        <begin position="566"/>
        <end position="585"/>
    </location>
</feature>
<feature type="region of interest" description="Disordered" evidence="2">
    <location>
        <begin position="637"/>
        <end position="725"/>
    </location>
</feature>
<feature type="region of interest" description="Disordered" evidence="2">
    <location>
        <begin position="1"/>
        <end position="56"/>
    </location>
</feature>
<evidence type="ECO:0000313" key="5">
    <source>
        <dbReference type="Proteomes" id="UP000075714"/>
    </source>
</evidence>
<dbReference type="EMBL" id="LSYV01000076">
    <property type="protein sequence ID" value="KXZ44030.1"/>
    <property type="molecule type" value="Genomic_DNA"/>
</dbReference>
<feature type="region of interest" description="Disordered" evidence="2">
    <location>
        <begin position="538"/>
        <end position="561"/>
    </location>
</feature>
<feature type="compositionally biased region" description="Low complexity" evidence="2">
    <location>
        <begin position="255"/>
        <end position="266"/>
    </location>
</feature>
<evidence type="ECO:0000256" key="1">
    <source>
        <dbReference type="PROSITE-ProRule" id="PRU00649"/>
    </source>
</evidence>
<dbReference type="AlphaFoldDB" id="A0A150G407"/>
<feature type="compositionally biased region" description="Acidic residues" evidence="2">
    <location>
        <begin position="305"/>
        <end position="318"/>
    </location>
</feature>
<evidence type="ECO:0000313" key="4">
    <source>
        <dbReference type="EMBL" id="KXZ44030.1"/>
    </source>
</evidence>
<proteinExistence type="predicted"/>
<feature type="compositionally biased region" description="Gly residues" evidence="2">
    <location>
        <begin position="691"/>
        <end position="703"/>
    </location>
</feature>
<protein>
    <recommendedName>
        <fullName evidence="3">TFIIS N-terminal domain-containing protein</fullName>
    </recommendedName>
</protein>
<dbReference type="Gene3D" id="1.20.930.10">
    <property type="entry name" value="Conserved domain common to transcription factors TFIIS, elongin A, CRSP70"/>
    <property type="match status" value="1"/>
</dbReference>
<reference evidence="5" key="1">
    <citation type="journal article" date="2016" name="Nat. Commun.">
        <title>The Gonium pectorale genome demonstrates co-option of cell cycle regulation during the evolution of multicellularity.</title>
        <authorList>
            <person name="Hanschen E.R."/>
            <person name="Marriage T.N."/>
            <person name="Ferris P.J."/>
            <person name="Hamaji T."/>
            <person name="Toyoda A."/>
            <person name="Fujiyama A."/>
            <person name="Neme R."/>
            <person name="Noguchi H."/>
            <person name="Minakuchi Y."/>
            <person name="Suzuki M."/>
            <person name="Kawai-Toyooka H."/>
            <person name="Smith D.R."/>
            <person name="Sparks H."/>
            <person name="Anderson J."/>
            <person name="Bakaric R."/>
            <person name="Luria V."/>
            <person name="Karger A."/>
            <person name="Kirschner M.W."/>
            <person name="Durand P.M."/>
            <person name="Michod R.E."/>
            <person name="Nozaki H."/>
            <person name="Olson B.J."/>
        </authorList>
    </citation>
    <scope>NUCLEOTIDE SEQUENCE [LARGE SCALE GENOMIC DNA]</scope>
    <source>
        <strain evidence="5">NIES-2863</strain>
    </source>
</reference>
<feature type="region of interest" description="Disordered" evidence="2">
    <location>
        <begin position="149"/>
        <end position="169"/>
    </location>
</feature>
<feature type="compositionally biased region" description="Low complexity" evidence="2">
    <location>
        <begin position="11"/>
        <end position="28"/>
    </location>
</feature>
<evidence type="ECO:0000256" key="2">
    <source>
        <dbReference type="SAM" id="MobiDB-lite"/>
    </source>
</evidence>
<feature type="compositionally biased region" description="Low complexity" evidence="2">
    <location>
        <begin position="39"/>
        <end position="51"/>
    </location>
</feature>
<sequence length="804" mass="81030">MRRKARPLSGAKLLQQQKRSKQRQQLAQGPSPAFFDIPQQLQGQGQKLQGGQDEDGRSYQLVGMDPVDANAVNTTYRRSRDGGVLVPLRMMASLLISGAAGGAAPALADGAGAAAQATGQDGGMAGEQQRLEQPQLQQQWQQLQQQWQQQRAELGTAPGAGRMEEDEDDGDGAMLIDVGSADRIAEGALLPTPERPRSSTAGAGWDALRGFGLGPDADACGGGGGGGGSGGIAAALALLSTGEGDVGRSPAPGWQQRPEQQQQQRQELLEEVGMEEEAQADQTGQLGAPGRGGLAADGAARPAEEADGFDADDEGEDAQAERGQRAARLRGRSSIVRPLPGLACPPPWSSLGSEQPSMNRLGLASFSALSLAQGGAAPASAAWQAQAQAGQLPAASAGSQPLQADADPTLEDLLKLKCSLRRAVAGSSSQALGLVLSLLAALPVSPQSLAASQVAALVSPLQHHSCTQVSAAARHLVVVWKAVLKAAARHPGPSAQPSFTLGSFDRSGCAVPRPVLPSLALSPLGDPAVGFASDDQRRLQPHAPQQPPGAKSAPRPSLLGSHAPLTKRQRHQGGGSQHSGGHHTASKVRRMSLLLGSLDLGGGGGDGGGGGAGWDGDDAGGPLSVELEQDADAEADMGSQDDDAMLTSDDDSPNGASWGNGSGSANAAAPAHKTQGTGRDLGPSPMPHGGYLSGSGTADGSGGSNSQLAAGSTGSGFDGSARPTATAWQPASIDVTGFGQPAMNTPGFQAPIRAGDVVRAAGAAGAGLWPQAPAPGGLQRHGPVAGSAPAPALGKMRSRVLGGM</sequence>
<comment type="subcellular location">
    <subcellularLocation>
        <location evidence="1">Nucleus</location>
    </subcellularLocation>
</comment>
<dbReference type="InterPro" id="IPR035441">
    <property type="entry name" value="TFIIS/LEDGF_dom_sf"/>
</dbReference>
<evidence type="ECO:0000259" key="3">
    <source>
        <dbReference type="PROSITE" id="PS51319"/>
    </source>
</evidence>
<keyword evidence="5" id="KW-1185">Reference proteome</keyword>
<comment type="caution">
    <text evidence="4">The sequence shown here is derived from an EMBL/GenBank/DDBJ whole genome shotgun (WGS) entry which is preliminary data.</text>
</comment>
<feature type="compositionally biased region" description="Low complexity" evidence="2">
    <location>
        <begin position="653"/>
        <end position="671"/>
    </location>
</feature>
<organism evidence="4 5">
    <name type="scientific">Gonium pectorale</name>
    <name type="common">Green alga</name>
    <dbReference type="NCBI Taxonomy" id="33097"/>
    <lineage>
        <taxon>Eukaryota</taxon>
        <taxon>Viridiplantae</taxon>
        <taxon>Chlorophyta</taxon>
        <taxon>core chlorophytes</taxon>
        <taxon>Chlorophyceae</taxon>
        <taxon>CS clade</taxon>
        <taxon>Chlamydomonadales</taxon>
        <taxon>Volvocaceae</taxon>
        <taxon>Gonium</taxon>
    </lineage>
</organism>
<accession>A0A150G407</accession>
<dbReference type="PROSITE" id="PS51319">
    <property type="entry name" value="TFIIS_N"/>
    <property type="match status" value="1"/>
</dbReference>
<feature type="compositionally biased region" description="Acidic residues" evidence="2">
    <location>
        <begin position="269"/>
        <end position="279"/>
    </location>
</feature>
<feature type="region of interest" description="Disordered" evidence="2">
    <location>
        <begin position="243"/>
        <end position="355"/>
    </location>
</feature>
<keyword evidence="1" id="KW-0539">Nucleus</keyword>
<feature type="region of interest" description="Disordered" evidence="2">
    <location>
        <begin position="596"/>
        <end position="624"/>
    </location>
</feature>